<keyword evidence="3" id="KW-0732">Signal</keyword>
<dbReference type="AlphaFoldDB" id="A0A410FV22"/>
<comment type="subcellular location">
    <subcellularLocation>
        <location evidence="1">Periplasm</location>
    </subcellularLocation>
</comment>
<reference evidence="5" key="1">
    <citation type="submission" date="2018-12" db="EMBL/GenBank/DDBJ databases">
        <title>Complete genome sequence of an uncultured bacterium of the candidate phylum Bipolaricaulota.</title>
        <authorList>
            <person name="Kadnikov V.V."/>
            <person name="Mardanov A.V."/>
            <person name="Beletsky A.V."/>
            <person name="Frank Y.A."/>
            <person name="Karnachuk O.V."/>
            <person name="Ravin N.V."/>
        </authorList>
    </citation>
    <scope>NUCLEOTIDE SEQUENCE [LARGE SCALE GENOMIC DNA]</scope>
</reference>
<evidence type="ECO:0000256" key="2">
    <source>
        <dbReference type="ARBA" id="ARBA00010742"/>
    </source>
</evidence>
<evidence type="ECO:0008006" key="6">
    <source>
        <dbReference type="Google" id="ProtNLM"/>
    </source>
</evidence>
<accession>A0A410FV22</accession>
<organism evidence="4 5">
    <name type="scientific">Bipolaricaulis sibiricus</name>
    <dbReference type="NCBI Taxonomy" id="2501609"/>
    <lineage>
        <taxon>Bacteria</taxon>
        <taxon>Candidatus Bipolaricaulota</taxon>
        <taxon>Candidatus Bipolaricaulia</taxon>
        <taxon>Candidatus Bipolaricaulales</taxon>
        <taxon>Candidatus Bipolaricaulaceae</taxon>
        <taxon>Candidatus Bipolaricaulis</taxon>
    </lineage>
</organism>
<dbReference type="GO" id="GO:0042597">
    <property type="term" value="C:periplasmic space"/>
    <property type="evidence" value="ECO:0007669"/>
    <property type="project" value="UniProtKB-SubCell"/>
</dbReference>
<name>A0A410FV22_BIPS1</name>
<protein>
    <recommendedName>
        <fullName evidence="6">SsuA/THI5-like domain-containing protein</fullName>
    </recommendedName>
</protein>
<dbReference type="PANTHER" id="PTHR30024">
    <property type="entry name" value="ALIPHATIC SULFONATES-BINDING PROTEIN-RELATED"/>
    <property type="match status" value="1"/>
</dbReference>
<comment type="similarity">
    <text evidence="2">Belongs to the bacterial solute-binding protein SsuA/TauA family.</text>
</comment>
<dbReference type="Gene3D" id="3.40.190.10">
    <property type="entry name" value="Periplasmic binding protein-like II"/>
    <property type="match status" value="2"/>
</dbReference>
<dbReference type="EMBL" id="CP034928">
    <property type="protein sequence ID" value="QAA76929.1"/>
    <property type="molecule type" value="Genomic_DNA"/>
</dbReference>
<proteinExistence type="inferred from homology"/>
<dbReference type="PANTHER" id="PTHR30024:SF47">
    <property type="entry name" value="TAURINE-BINDING PERIPLASMIC PROTEIN"/>
    <property type="match status" value="1"/>
</dbReference>
<evidence type="ECO:0000256" key="3">
    <source>
        <dbReference type="ARBA" id="ARBA00022729"/>
    </source>
</evidence>
<evidence type="ECO:0000256" key="1">
    <source>
        <dbReference type="ARBA" id="ARBA00004418"/>
    </source>
</evidence>
<evidence type="ECO:0000313" key="5">
    <source>
        <dbReference type="Proteomes" id="UP000287233"/>
    </source>
</evidence>
<dbReference type="KEGG" id="bih:BIP78_1163"/>
<sequence>MRTLTVLAVVAAVSFVSGGAPLRVSLPPALGAVPVVMASAWDLFREEGIEIELIPLPSQRDRLLAFQAGQVDVMLTDLTGALLLVASVPRQAVIVGTAYAPNGTDDHLALISPPAFSRISTWDELLLRIKSGGRVTIALPRQSDLEYVVDEAFRSEGVAVPADLYIGQDDLLVNSSWTLFGMVAVGALPRPYVDYILTYSYPGKPVLEVLRWVPGESFPPEVLVARRPLVESQPEVLAAFFRALRRAVERLNSEDRDAIVETALPVAVDLFFPGGGPHQTADPQARAEIEKGIAAIVIPTFPEPGTLDPDVYERVMTWAVGKRYLRSPLPYEAAVVPPPG</sequence>
<evidence type="ECO:0000313" key="4">
    <source>
        <dbReference type="EMBL" id="QAA76929.1"/>
    </source>
</evidence>
<dbReference type="SUPFAM" id="SSF53850">
    <property type="entry name" value="Periplasmic binding protein-like II"/>
    <property type="match status" value="1"/>
</dbReference>
<gene>
    <name evidence="4" type="ORF">BIP78_1163</name>
</gene>
<dbReference type="Proteomes" id="UP000287233">
    <property type="component" value="Chromosome"/>
</dbReference>